<dbReference type="PANTHER" id="PTHR35563:SF2">
    <property type="entry name" value="BARREL METAL-DEPENDENT HYDROLASE, PUTATIVE (AFU_ORTHOLOGUE AFUA_1G16240)-RELATED"/>
    <property type="match status" value="1"/>
</dbReference>
<organism evidence="2 3">
    <name type="scientific">Citrobacter amalonaticus</name>
    <dbReference type="NCBI Taxonomy" id="35703"/>
    <lineage>
        <taxon>Bacteria</taxon>
        <taxon>Pseudomonadati</taxon>
        <taxon>Pseudomonadota</taxon>
        <taxon>Gammaproteobacteria</taxon>
        <taxon>Enterobacterales</taxon>
        <taxon>Enterobacteriaceae</taxon>
        <taxon>Citrobacter</taxon>
    </lineage>
</organism>
<proteinExistence type="predicted"/>
<comment type="caution">
    <text evidence="2">The sequence shown here is derived from an EMBL/GenBank/DDBJ whole genome shotgun (WGS) entry which is preliminary data.</text>
</comment>
<dbReference type="RefSeq" id="WP_103780640.1">
    <property type="nucleotide sequence ID" value="NZ_PQLX01000014.1"/>
</dbReference>
<dbReference type="InterPro" id="IPR032466">
    <property type="entry name" value="Metal_Hydrolase"/>
</dbReference>
<name>A0A2S4RQY9_CITAM</name>
<dbReference type="PANTHER" id="PTHR35563">
    <property type="entry name" value="BARREL METAL-DEPENDENT HYDROLASE, PUTATIVE (AFU_ORTHOLOGUE AFUA_1G16240)-RELATED"/>
    <property type="match status" value="1"/>
</dbReference>
<dbReference type="AlphaFoldDB" id="A0A2S4RQY9"/>
<gene>
    <name evidence="2" type="ORF">C3430_25350</name>
</gene>
<evidence type="ECO:0000313" key="2">
    <source>
        <dbReference type="EMBL" id="POU60379.1"/>
    </source>
</evidence>
<dbReference type="Gene3D" id="3.20.20.140">
    <property type="entry name" value="Metal-dependent hydrolases"/>
    <property type="match status" value="1"/>
</dbReference>
<evidence type="ECO:0000259" key="1">
    <source>
        <dbReference type="Pfam" id="PF04909"/>
    </source>
</evidence>
<dbReference type="SUPFAM" id="SSF51556">
    <property type="entry name" value="Metallo-dependent hydrolases"/>
    <property type="match status" value="1"/>
</dbReference>
<dbReference type="EMBL" id="PQLX01000014">
    <property type="protein sequence ID" value="POU60379.1"/>
    <property type="molecule type" value="Genomic_DNA"/>
</dbReference>
<feature type="domain" description="Amidohydrolase-related" evidence="1">
    <location>
        <begin position="4"/>
        <end position="263"/>
    </location>
</feature>
<protein>
    <recommendedName>
        <fullName evidence="1">Amidohydrolase-related domain-containing protein</fullName>
    </recommendedName>
</protein>
<accession>A0A2S4RQY9</accession>
<dbReference type="GO" id="GO:0016787">
    <property type="term" value="F:hydrolase activity"/>
    <property type="evidence" value="ECO:0007669"/>
    <property type="project" value="InterPro"/>
</dbReference>
<reference evidence="2 3" key="1">
    <citation type="submission" date="2018-01" db="EMBL/GenBank/DDBJ databases">
        <title>Complete genome sequences of 14 Citrobacter spp. isolated from plant in Canada.</title>
        <authorList>
            <person name="Bhandare S.G."/>
            <person name="Colavecchio A."/>
            <person name="Jeukens J."/>
            <person name="Emond-Rheault J.-G."/>
            <person name="Freschi L."/>
            <person name="Hamel J."/>
            <person name="Kukavica-Ibrulj I."/>
            <person name="Levesque R."/>
            <person name="Goodridge L."/>
        </authorList>
    </citation>
    <scope>NUCLEOTIDE SEQUENCE [LARGE SCALE GENOMIC DNA]</scope>
    <source>
        <strain evidence="2 3">S1285</strain>
    </source>
</reference>
<dbReference type="OrthoDB" id="9787654at2"/>
<dbReference type="InterPro" id="IPR052358">
    <property type="entry name" value="Aro_Compnd_Degr_Hydrolases"/>
</dbReference>
<dbReference type="InterPro" id="IPR006680">
    <property type="entry name" value="Amidohydro-rel"/>
</dbReference>
<dbReference type="Proteomes" id="UP000237003">
    <property type="component" value="Unassembled WGS sequence"/>
</dbReference>
<sequence length="267" mass="30183">MRFDTHAHVFALGLPLAENCRYVPDYSATPEQYLDHLDQHGIDAGILVQPSFLGTDNHYMLEALRRYPGRFYGVAVVDTAITIAEMQEMREAGVIGIRLNLIGLPLPDFQTAAWQTLLGHVNDLGWHVELHRSARDLPPLIGPLLAAGVKVVVDHFGLPSETDKAQDEGFRYLLTLAASRRVWVKISASYRNGSCQNSAQNILPLLPPLLAAFSPDRLLWGSDWPHTRFEDRMSYPQVCHEFQQWPLTEEQRDIILQTSAEQLIHQK</sequence>
<dbReference type="Pfam" id="PF04909">
    <property type="entry name" value="Amidohydro_2"/>
    <property type="match status" value="1"/>
</dbReference>
<evidence type="ECO:0000313" key="3">
    <source>
        <dbReference type="Proteomes" id="UP000237003"/>
    </source>
</evidence>